<dbReference type="Gene3D" id="2.30.30.190">
    <property type="entry name" value="CAP Gly-rich-like domain"/>
    <property type="match status" value="1"/>
</dbReference>
<dbReference type="PANTHER" id="PTHR18916:SF85">
    <property type="entry name" value="TUBULIN-FOLDING COFACTOR B"/>
    <property type="match status" value="1"/>
</dbReference>
<evidence type="ECO:0000313" key="4">
    <source>
        <dbReference type="EMBL" id="QGN13469.1"/>
    </source>
</evidence>
<gene>
    <name evidence="4" type="primary">ALF1</name>
    <name evidence="4" type="ORF">FIM1_107</name>
</gene>
<feature type="domain" description="CAP-Gly" evidence="3">
    <location>
        <begin position="190"/>
        <end position="225"/>
    </location>
</feature>
<protein>
    <submittedName>
        <fullName evidence="4">Cell polarity protein alp11</fullName>
    </submittedName>
</protein>
<dbReference type="PROSITE" id="PS00845">
    <property type="entry name" value="CAP_GLY_1"/>
    <property type="match status" value="1"/>
</dbReference>
<dbReference type="InterPro" id="IPR000938">
    <property type="entry name" value="CAP-Gly_domain"/>
</dbReference>
<dbReference type="PANTHER" id="PTHR18916">
    <property type="entry name" value="DYNACTIN 1-RELATED MICROTUBULE-BINDING"/>
    <property type="match status" value="1"/>
</dbReference>
<dbReference type="SUPFAM" id="SSF74924">
    <property type="entry name" value="Cap-Gly domain"/>
    <property type="match status" value="1"/>
</dbReference>
<keyword evidence="2" id="KW-0963">Cytoplasm</keyword>
<dbReference type="Proteomes" id="UP000422736">
    <property type="component" value="Chromosome 1"/>
</dbReference>
<comment type="subcellular location">
    <subcellularLocation>
        <location evidence="1">Cytoplasm</location>
    </subcellularLocation>
</comment>
<evidence type="ECO:0000259" key="3">
    <source>
        <dbReference type="PROSITE" id="PS50245"/>
    </source>
</evidence>
<dbReference type="Pfam" id="PF01302">
    <property type="entry name" value="CAP_GLY"/>
    <property type="match status" value="1"/>
</dbReference>
<evidence type="ECO:0000256" key="2">
    <source>
        <dbReference type="ARBA" id="ARBA00022490"/>
    </source>
</evidence>
<sequence>MSLATVDITSDLINTQTNVKPNTTWSHFGKLLSELTGVEVDDMKLVINGDTANSKYMHELKDQIVEGVNSIRIIDTNENSVANQLKHDMTQGDVEGVMFQFTKEDYENRKDSVLQWKKENKLGKFDPEYRKKMEEQLELNLKKVESLKNHIGERCRILSTNATNPDSTSQERRGWLRYVGKVREINNTDVWCGIEFDEPVGKNDGSFSGTKYFGPVGKNYGGFVKPITVEVGEQFTPLLDDELALTDEEL</sequence>
<dbReference type="SMART" id="SM01052">
    <property type="entry name" value="CAP_GLY"/>
    <property type="match status" value="1"/>
</dbReference>
<evidence type="ECO:0000256" key="1">
    <source>
        <dbReference type="ARBA" id="ARBA00004496"/>
    </source>
</evidence>
<accession>A0ABX6ERF1</accession>
<name>A0ABX6ERF1_KLUMA</name>
<dbReference type="EMBL" id="CP015054">
    <property type="protein sequence ID" value="QGN13469.1"/>
    <property type="molecule type" value="Genomic_DNA"/>
</dbReference>
<reference evidence="4 5" key="1">
    <citation type="submission" date="2016-03" db="EMBL/GenBank/DDBJ databases">
        <title>How can Kluyveromyces marxianus grow so fast - potential evolutionary course in Saccharomyces Complex revealed by comparative genomics.</title>
        <authorList>
            <person name="Mo W."/>
            <person name="Lu W."/>
            <person name="Yang X."/>
            <person name="Qi J."/>
            <person name="Lv H."/>
        </authorList>
    </citation>
    <scope>NUCLEOTIDE SEQUENCE [LARGE SCALE GENOMIC DNA]</scope>
    <source>
        <strain evidence="4 5">FIM1</strain>
    </source>
</reference>
<dbReference type="PROSITE" id="PS50245">
    <property type="entry name" value="CAP_GLY_2"/>
    <property type="match status" value="1"/>
</dbReference>
<evidence type="ECO:0000313" key="5">
    <source>
        <dbReference type="Proteomes" id="UP000422736"/>
    </source>
</evidence>
<keyword evidence="5" id="KW-1185">Reference proteome</keyword>
<dbReference type="InterPro" id="IPR036859">
    <property type="entry name" value="CAP-Gly_dom_sf"/>
</dbReference>
<proteinExistence type="predicted"/>
<organism evidence="4 5">
    <name type="scientific">Kluyveromyces marxianus</name>
    <name type="common">Yeast</name>
    <name type="synonym">Candida kefyr</name>
    <dbReference type="NCBI Taxonomy" id="4911"/>
    <lineage>
        <taxon>Eukaryota</taxon>
        <taxon>Fungi</taxon>
        <taxon>Dikarya</taxon>
        <taxon>Ascomycota</taxon>
        <taxon>Saccharomycotina</taxon>
        <taxon>Saccharomycetes</taxon>
        <taxon>Saccharomycetales</taxon>
        <taxon>Saccharomycetaceae</taxon>
        <taxon>Kluyveromyces</taxon>
    </lineage>
</organism>